<organism evidence="20 21">
    <name type="scientific">Aerococcus kribbianus</name>
    <dbReference type="NCBI Taxonomy" id="2999064"/>
    <lineage>
        <taxon>Bacteria</taxon>
        <taxon>Bacillati</taxon>
        <taxon>Bacillota</taxon>
        <taxon>Bacilli</taxon>
        <taxon>Lactobacillales</taxon>
        <taxon>Aerococcaceae</taxon>
        <taxon>Aerococcus</taxon>
    </lineage>
</organism>
<dbReference type="InterPro" id="IPR033717">
    <property type="entry name" value="UDPK"/>
</dbReference>
<dbReference type="GO" id="GO:0046872">
    <property type="term" value="F:metal ion binding"/>
    <property type="evidence" value="ECO:0007669"/>
    <property type="project" value="UniProtKB-KW"/>
</dbReference>
<keyword evidence="9 17" id="KW-0067">ATP-binding</keyword>
<dbReference type="Pfam" id="PF01219">
    <property type="entry name" value="DAGK_prokar"/>
    <property type="match status" value="1"/>
</dbReference>
<comment type="caution">
    <text evidence="20">The sequence shown here is derived from an EMBL/GenBank/DDBJ whole genome shotgun (WGS) entry which is preliminary data.</text>
</comment>
<dbReference type="GO" id="GO:0016301">
    <property type="term" value="F:kinase activity"/>
    <property type="evidence" value="ECO:0007669"/>
    <property type="project" value="UniProtKB-KW"/>
</dbReference>
<proteinExistence type="inferred from homology"/>
<evidence type="ECO:0000256" key="3">
    <source>
        <dbReference type="ARBA" id="ARBA00022475"/>
    </source>
</evidence>
<keyword evidence="7 17" id="KW-0547">Nucleotide-binding</keyword>
<dbReference type="EMBL" id="JAPRFR010000001">
    <property type="protein sequence ID" value="MCZ0725208.1"/>
    <property type="molecule type" value="Genomic_DNA"/>
</dbReference>
<dbReference type="InterPro" id="IPR000829">
    <property type="entry name" value="DAGK"/>
</dbReference>
<name>A0A9X3FM56_9LACT</name>
<keyword evidence="21" id="KW-1185">Reference proteome</keyword>
<accession>A0A9X3FM56</accession>
<evidence type="ECO:0000256" key="14">
    <source>
        <dbReference type="ARBA" id="ARBA00023264"/>
    </source>
</evidence>
<evidence type="ECO:0000256" key="2">
    <source>
        <dbReference type="ARBA" id="ARBA00005967"/>
    </source>
</evidence>
<keyword evidence="5" id="KW-0808">Transferase</keyword>
<protein>
    <submittedName>
        <fullName evidence="20">Diacylglycerol kinase family protein</fullName>
    </submittedName>
</protein>
<feature type="binding site" evidence="17">
    <location>
        <begin position="103"/>
        <end position="104"/>
    </location>
    <ligand>
        <name>ATP</name>
        <dbReference type="ChEBI" id="CHEBI:30616"/>
    </ligand>
</feature>
<keyword evidence="12 19" id="KW-0472">Membrane</keyword>
<dbReference type="GO" id="GO:0008654">
    <property type="term" value="P:phospholipid biosynthetic process"/>
    <property type="evidence" value="ECO:0007669"/>
    <property type="project" value="UniProtKB-KW"/>
</dbReference>
<evidence type="ECO:0000256" key="18">
    <source>
        <dbReference type="PIRSR" id="PIRSR600829-4"/>
    </source>
</evidence>
<evidence type="ECO:0000256" key="11">
    <source>
        <dbReference type="ARBA" id="ARBA00023098"/>
    </source>
</evidence>
<dbReference type="GO" id="GO:0005886">
    <property type="term" value="C:plasma membrane"/>
    <property type="evidence" value="ECO:0007669"/>
    <property type="project" value="UniProtKB-SubCell"/>
</dbReference>
<feature type="transmembrane region" description="Helical" evidence="19">
    <location>
        <begin position="104"/>
        <end position="126"/>
    </location>
</feature>
<evidence type="ECO:0000256" key="10">
    <source>
        <dbReference type="ARBA" id="ARBA00022989"/>
    </source>
</evidence>
<dbReference type="PANTHER" id="PTHR34299:SF1">
    <property type="entry name" value="DIACYLGLYCEROL KINASE"/>
    <property type="match status" value="1"/>
</dbReference>
<keyword evidence="4" id="KW-0444">Lipid biosynthesis</keyword>
<evidence type="ECO:0000256" key="7">
    <source>
        <dbReference type="ARBA" id="ARBA00022741"/>
    </source>
</evidence>
<feature type="transmembrane region" description="Helical" evidence="19">
    <location>
        <begin position="63"/>
        <end position="83"/>
    </location>
</feature>
<evidence type="ECO:0000256" key="1">
    <source>
        <dbReference type="ARBA" id="ARBA00004651"/>
    </source>
</evidence>
<dbReference type="InterPro" id="IPR036945">
    <property type="entry name" value="DAGK_sf"/>
</dbReference>
<keyword evidence="10 19" id="KW-1133">Transmembrane helix</keyword>
<comment type="subcellular location">
    <subcellularLocation>
        <location evidence="1">Cell membrane</location>
        <topology evidence="1">Multi-pass membrane protein</topology>
    </subcellularLocation>
</comment>
<dbReference type="Proteomes" id="UP001146670">
    <property type="component" value="Unassembled WGS sequence"/>
</dbReference>
<feature type="binding site" evidence="17">
    <location>
        <position position="84"/>
    </location>
    <ligand>
        <name>ATP</name>
        <dbReference type="ChEBI" id="CHEBI:30616"/>
    </ligand>
</feature>
<keyword evidence="14" id="KW-1208">Phospholipid metabolism</keyword>
<sequence length="133" mass="14688">MLMDSRETKEKTDKNHSFFESLSYALEGIQFAIKNERNLRFQVLAAIVASGLAYLLGVSAVEWLILILIYALVILMEFVNTIAEWTIDLVTNNSYHPIAKHVKDVAAGGVLIAALLAILVGAIIFVPKIIALF</sequence>
<evidence type="ECO:0000256" key="16">
    <source>
        <dbReference type="PIRSR" id="PIRSR600829-2"/>
    </source>
</evidence>
<comment type="cofactor">
    <cofactor evidence="18">
        <name>Mg(2+)</name>
        <dbReference type="ChEBI" id="CHEBI:18420"/>
    </cofactor>
    <text evidence="18">Mn(2+), Zn(2+), Cd(2+) and Co(2+) support activity to lesser extents.</text>
</comment>
<evidence type="ECO:0000313" key="20">
    <source>
        <dbReference type="EMBL" id="MCZ0725208.1"/>
    </source>
</evidence>
<gene>
    <name evidence="20" type="ORF">OW157_01325</name>
</gene>
<evidence type="ECO:0000256" key="15">
    <source>
        <dbReference type="PIRSR" id="PIRSR600829-1"/>
    </source>
</evidence>
<evidence type="ECO:0000256" key="9">
    <source>
        <dbReference type="ARBA" id="ARBA00022840"/>
    </source>
</evidence>
<dbReference type="PANTHER" id="PTHR34299">
    <property type="entry name" value="DIACYLGLYCEROL KINASE"/>
    <property type="match status" value="1"/>
</dbReference>
<keyword evidence="8 20" id="KW-0418">Kinase</keyword>
<evidence type="ECO:0000256" key="12">
    <source>
        <dbReference type="ARBA" id="ARBA00023136"/>
    </source>
</evidence>
<evidence type="ECO:0000256" key="13">
    <source>
        <dbReference type="ARBA" id="ARBA00023209"/>
    </source>
</evidence>
<feature type="binding site" evidence="16">
    <location>
        <position position="77"/>
    </location>
    <ligand>
        <name>substrate</name>
    </ligand>
</feature>
<comment type="similarity">
    <text evidence="2">Belongs to the bacterial diacylglycerol kinase family.</text>
</comment>
<keyword evidence="11" id="KW-0443">Lipid metabolism</keyword>
<feature type="binding site" evidence="18">
    <location>
        <position position="84"/>
    </location>
    <ligand>
        <name>a divalent metal cation</name>
        <dbReference type="ChEBI" id="CHEBI:60240"/>
    </ligand>
</feature>
<feature type="binding site" evidence="17">
    <location>
        <position position="36"/>
    </location>
    <ligand>
        <name>ATP</name>
        <dbReference type="ChEBI" id="CHEBI:30616"/>
    </ligand>
</feature>
<dbReference type="GO" id="GO:0005524">
    <property type="term" value="F:ATP binding"/>
    <property type="evidence" value="ECO:0007669"/>
    <property type="project" value="UniProtKB-KW"/>
</dbReference>
<evidence type="ECO:0000256" key="6">
    <source>
        <dbReference type="ARBA" id="ARBA00022692"/>
    </source>
</evidence>
<feature type="binding site" evidence="18">
    <location>
        <position position="36"/>
    </location>
    <ligand>
        <name>a divalent metal cation</name>
        <dbReference type="ChEBI" id="CHEBI:60240"/>
    </ligand>
</feature>
<keyword evidence="13" id="KW-0594">Phospholipid biosynthesis</keyword>
<reference evidence="20" key="1">
    <citation type="submission" date="2022-12" db="EMBL/GenBank/DDBJ databases">
        <title>Description and comparative metabolic analysis of Aerococcus sp. nov., isolated from the feces of a pig.</title>
        <authorList>
            <person name="Chang Y.-H."/>
        </authorList>
    </citation>
    <scope>NUCLEOTIDE SEQUENCE</scope>
    <source>
        <strain evidence="20">YH-aer222</strain>
    </source>
</reference>
<feature type="transmembrane region" description="Helical" evidence="19">
    <location>
        <begin position="39"/>
        <end position="57"/>
    </location>
</feature>
<evidence type="ECO:0000256" key="5">
    <source>
        <dbReference type="ARBA" id="ARBA00022679"/>
    </source>
</evidence>
<evidence type="ECO:0000256" key="4">
    <source>
        <dbReference type="ARBA" id="ARBA00022516"/>
    </source>
</evidence>
<evidence type="ECO:0000256" key="19">
    <source>
        <dbReference type="SAM" id="Phobius"/>
    </source>
</evidence>
<feature type="binding site" evidence="17">
    <location>
        <position position="24"/>
    </location>
    <ligand>
        <name>ATP</name>
        <dbReference type="ChEBI" id="CHEBI:30616"/>
    </ligand>
</feature>
<keyword evidence="6 19" id="KW-0812">Transmembrane</keyword>
<evidence type="ECO:0000256" key="8">
    <source>
        <dbReference type="ARBA" id="ARBA00022777"/>
    </source>
</evidence>
<keyword evidence="18" id="KW-0460">Magnesium</keyword>
<dbReference type="CDD" id="cd14265">
    <property type="entry name" value="UDPK_IM_like"/>
    <property type="match status" value="1"/>
</dbReference>
<keyword evidence="18" id="KW-0479">Metal-binding</keyword>
<evidence type="ECO:0000313" key="21">
    <source>
        <dbReference type="Proteomes" id="UP001146670"/>
    </source>
</evidence>
<feature type="active site" description="Proton acceptor" evidence="15">
    <location>
        <position position="77"/>
    </location>
</feature>
<evidence type="ECO:0000256" key="17">
    <source>
        <dbReference type="PIRSR" id="PIRSR600829-3"/>
    </source>
</evidence>
<dbReference type="RefSeq" id="WP_268751532.1">
    <property type="nucleotide sequence ID" value="NZ_JAPRFQ010000001.1"/>
</dbReference>
<dbReference type="AlphaFoldDB" id="A0A9X3FM56"/>
<dbReference type="Gene3D" id="1.10.287.3610">
    <property type="match status" value="1"/>
</dbReference>
<keyword evidence="3" id="KW-1003">Cell membrane</keyword>